<dbReference type="Pfam" id="PF07940">
    <property type="entry name" value="Hepar_II_III_C"/>
    <property type="match status" value="1"/>
</dbReference>
<gene>
    <name evidence="8" type="ORF">GCM10011314_04490</name>
</gene>
<dbReference type="InterPro" id="IPR006311">
    <property type="entry name" value="TAT_signal"/>
</dbReference>
<evidence type="ECO:0000259" key="7">
    <source>
        <dbReference type="Pfam" id="PF16889"/>
    </source>
</evidence>
<dbReference type="Gene3D" id="1.50.10.100">
    <property type="entry name" value="Chondroitin AC/alginate lyase"/>
    <property type="match status" value="1"/>
</dbReference>
<accession>A0A8H9FR48</accession>
<dbReference type="EMBL" id="BMEA01000001">
    <property type="protein sequence ID" value="GGB68320.1"/>
    <property type="molecule type" value="Genomic_DNA"/>
</dbReference>
<evidence type="ECO:0000256" key="3">
    <source>
        <dbReference type="ARBA" id="ARBA00022764"/>
    </source>
</evidence>
<dbReference type="PANTHER" id="PTHR39210">
    <property type="entry name" value="HEPARIN-SULFATE LYASE"/>
    <property type="match status" value="1"/>
</dbReference>
<proteinExistence type="predicted"/>
<dbReference type="GO" id="GO:0016829">
    <property type="term" value="F:lyase activity"/>
    <property type="evidence" value="ECO:0007669"/>
    <property type="project" value="UniProtKB-KW"/>
</dbReference>
<evidence type="ECO:0000256" key="1">
    <source>
        <dbReference type="ARBA" id="ARBA00004418"/>
    </source>
</evidence>
<comment type="caution">
    <text evidence="8">The sequence shown here is derived from an EMBL/GenBank/DDBJ whole genome shotgun (WGS) entry which is preliminary data.</text>
</comment>
<feature type="domain" description="Heparin-sulfate lyase N-terminal" evidence="7">
    <location>
        <begin position="127"/>
        <end position="302"/>
    </location>
</feature>
<evidence type="ECO:0000259" key="6">
    <source>
        <dbReference type="Pfam" id="PF07940"/>
    </source>
</evidence>
<feature type="signal peptide" evidence="5">
    <location>
        <begin position="1"/>
        <end position="25"/>
    </location>
</feature>
<reference evidence="8" key="1">
    <citation type="journal article" date="2014" name="Int. J. Syst. Evol. Microbiol.">
        <title>Complete genome sequence of Corynebacterium casei LMG S-19264T (=DSM 44701T), isolated from a smear-ripened cheese.</title>
        <authorList>
            <consortium name="US DOE Joint Genome Institute (JGI-PGF)"/>
            <person name="Walter F."/>
            <person name="Albersmeier A."/>
            <person name="Kalinowski J."/>
            <person name="Ruckert C."/>
        </authorList>
    </citation>
    <scope>NUCLEOTIDE SEQUENCE</scope>
    <source>
        <strain evidence="8">CGMCC 1.10749</strain>
    </source>
</reference>
<feature type="chain" id="PRO_5038831938" description="Heparin-sulfate lyase N-terminal domain-containing protein" evidence="5">
    <location>
        <begin position="26"/>
        <end position="663"/>
    </location>
</feature>
<evidence type="ECO:0000313" key="9">
    <source>
        <dbReference type="Proteomes" id="UP000628079"/>
    </source>
</evidence>
<feature type="domain" description="Heparinase II/III-like C-terminal" evidence="6">
    <location>
        <begin position="410"/>
        <end position="564"/>
    </location>
</feature>
<evidence type="ECO:0000256" key="5">
    <source>
        <dbReference type="SAM" id="SignalP"/>
    </source>
</evidence>
<dbReference type="InterPro" id="IPR031680">
    <property type="entry name" value="Hepar_II_III_N"/>
</dbReference>
<dbReference type="InterPro" id="IPR008929">
    <property type="entry name" value="Chondroitin_lyas"/>
</dbReference>
<dbReference type="InterPro" id="IPR012480">
    <property type="entry name" value="Hepar_II_III_C"/>
</dbReference>
<dbReference type="RefSeq" id="WP_035947757.1">
    <property type="nucleotide sequence ID" value="NZ_BMEA01000001.1"/>
</dbReference>
<keyword evidence="4" id="KW-0456">Lyase</keyword>
<name>A0A8H9FR48_9MICO</name>
<dbReference type="AlphaFoldDB" id="A0A8H9FR48"/>
<evidence type="ECO:0000256" key="4">
    <source>
        <dbReference type="ARBA" id="ARBA00023239"/>
    </source>
</evidence>
<keyword evidence="3" id="KW-0574">Periplasm</keyword>
<evidence type="ECO:0000256" key="2">
    <source>
        <dbReference type="ARBA" id="ARBA00022729"/>
    </source>
</evidence>
<dbReference type="Pfam" id="PF16889">
    <property type="entry name" value="Hepar_II_III_N"/>
    <property type="match status" value="1"/>
</dbReference>
<dbReference type="SUPFAM" id="SSF48230">
    <property type="entry name" value="Chondroitin AC/alginate lyase"/>
    <property type="match status" value="1"/>
</dbReference>
<organism evidence="8 9">
    <name type="scientific">Knoellia flava</name>
    <dbReference type="NCBI Taxonomy" id="913969"/>
    <lineage>
        <taxon>Bacteria</taxon>
        <taxon>Bacillati</taxon>
        <taxon>Actinomycetota</taxon>
        <taxon>Actinomycetes</taxon>
        <taxon>Micrococcales</taxon>
        <taxon>Intrasporangiaceae</taxon>
        <taxon>Knoellia</taxon>
    </lineage>
</organism>
<sequence length="663" mass="71356">MRARGWGRRAGLAVVTGATALAVLASTGSPGAAASGTAREPIPVLPALPEVGISQFGSGVTHVDPVAKPATDMGARLSAPQGQRSSTGEAIAAGTYACSGFGGVDRSTSPYEITRDIYEWGGFAAYRVGNGAGDVNWRLNPYNNPSWYMWLHSLRWLGQGIMQASTGDVAMLDRVGVTIQDWIRDNPYSWKGDVGAWESTMHRTNVLVCYRHAVLNALGVTTLPAKYAWVDTSLRNHATFLVNNWSGAWNHGTDESLVLFGVGCLLERQDYRDLAVSRLEQGITTSIDSQGSTNEQSTAYAQFNYHLWGRAEEVLRACGTDPGSTIGQRRTLMATWLAHATNSLGAFHQIGDSEVVRTSNAPGTPIEYPATNGASGTPPTTRTAAYSRGYVFGRTTWGDARTTFRNASSYSIRYGPPRALHGHNDHTAITYTSRGRDVVIDSGHAGYQNDQWRVWAKSRRAHSSLATPLSPEAAPTTTLRRSLVASNWEFYEFADSPAAGINRTRAVTFLRDPDLFVTLDRASSTTAQQFQTNWHLPSDESATIYSRTTAISQAPGAASRTILFQLPYKQALPPGALLVQKGQTSPIQGWHYPNITQRKPAPNVLLARSGYSASILSFVVPVGPTAGVGYAVRQVGTSTVIDLTVEGKKVSVSVSAGGAISRL</sequence>
<dbReference type="PROSITE" id="PS51318">
    <property type="entry name" value="TAT"/>
    <property type="match status" value="1"/>
</dbReference>
<dbReference type="Gene3D" id="2.70.98.70">
    <property type="match status" value="1"/>
</dbReference>
<reference evidence="8" key="2">
    <citation type="submission" date="2020-09" db="EMBL/GenBank/DDBJ databases">
        <authorList>
            <person name="Sun Q."/>
            <person name="Zhou Y."/>
        </authorList>
    </citation>
    <scope>NUCLEOTIDE SEQUENCE</scope>
    <source>
        <strain evidence="8">CGMCC 1.10749</strain>
    </source>
</reference>
<evidence type="ECO:0008006" key="10">
    <source>
        <dbReference type="Google" id="ProtNLM"/>
    </source>
</evidence>
<keyword evidence="2 5" id="KW-0732">Signal</keyword>
<protein>
    <recommendedName>
        <fullName evidence="10">Heparin-sulfate lyase N-terminal domain-containing protein</fullName>
    </recommendedName>
</protein>
<comment type="subcellular location">
    <subcellularLocation>
        <location evidence="1">Periplasm</location>
    </subcellularLocation>
</comment>
<dbReference type="Proteomes" id="UP000628079">
    <property type="component" value="Unassembled WGS sequence"/>
</dbReference>
<dbReference type="PANTHER" id="PTHR39210:SF1">
    <property type="entry name" value="HEPARIN-SULFATE LYASE"/>
    <property type="match status" value="1"/>
</dbReference>
<dbReference type="GO" id="GO:0042597">
    <property type="term" value="C:periplasmic space"/>
    <property type="evidence" value="ECO:0007669"/>
    <property type="project" value="UniProtKB-SubCell"/>
</dbReference>
<evidence type="ECO:0000313" key="8">
    <source>
        <dbReference type="EMBL" id="GGB68320.1"/>
    </source>
</evidence>